<dbReference type="AlphaFoldDB" id="A0A7U4E614"/>
<feature type="transmembrane region" description="Helical" evidence="1">
    <location>
        <begin position="98"/>
        <end position="117"/>
    </location>
</feature>
<feature type="transmembrane region" description="Helical" evidence="1">
    <location>
        <begin position="241"/>
        <end position="264"/>
    </location>
</feature>
<evidence type="ECO:0000256" key="1">
    <source>
        <dbReference type="SAM" id="Phobius"/>
    </source>
</evidence>
<dbReference type="KEGG" id="rsi:Runsl_2323"/>
<dbReference type="EMBL" id="CP002859">
    <property type="protein sequence ID" value="AEI48734.1"/>
    <property type="molecule type" value="Genomic_DNA"/>
</dbReference>
<organism evidence="2 3">
    <name type="scientific">Runella slithyformis (strain ATCC 29530 / DSM 19594 / LMG 11500 / NCIMB 11436 / LSU 4)</name>
    <dbReference type="NCBI Taxonomy" id="761193"/>
    <lineage>
        <taxon>Bacteria</taxon>
        <taxon>Pseudomonadati</taxon>
        <taxon>Bacteroidota</taxon>
        <taxon>Cytophagia</taxon>
        <taxon>Cytophagales</taxon>
        <taxon>Spirosomataceae</taxon>
        <taxon>Runella</taxon>
    </lineage>
</organism>
<keyword evidence="1" id="KW-0472">Membrane</keyword>
<accession>A0A7U4E614</accession>
<evidence type="ECO:0000313" key="2">
    <source>
        <dbReference type="EMBL" id="AEI48734.1"/>
    </source>
</evidence>
<reference evidence="2 3" key="2">
    <citation type="journal article" date="2012" name="Stand. Genomic Sci.">
        <title>Complete genome sequence of the aquatic bacterium Runella slithyformis type strain (LSU 4(T)).</title>
        <authorList>
            <person name="Copeland A."/>
            <person name="Zhang X."/>
            <person name="Misra M."/>
            <person name="Lapidus A."/>
            <person name="Nolan M."/>
            <person name="Lucas S."/>
            <person name="Deshpande S."/>
            <person name="Cheng J.F."/>
            <person name="Tapia R."/>
            <person name="Goodwin L.A."/>
            <person name="Pitluck S."/>
            <person name="Liolios K."/>
            <person name="Pagani I."/>
            <person name="Ivanova N."/>
            <person name="Mikhailova N."/>
            <person name="Pati A."/>
            <person name="Chen A."/>
            <person name="Palaniappan K."/>
            <person name="Land M."/>
            <person name="Hauser L."/>
            <person name="Pan C."/>
            <person name="Jeffries C.D."/>
            <person name="Detter J.C."/>
            <person name="Brambilla E.M."/>
            <person name="Rohde M."/>
            <person name="Djao O.D."/>
            <person name="Goker M."/>
            <person name="Sikorski J."/>
            <person name="Tindall B.J."/>
            <person name="Woyke T."/>
            <person name="Bristow J."/>
            <person name="Eisen J.A."/>
            <person name="Markowitz V."/>
            <person name="Hugenholtz P."/>
            <person name="Kyrpides N.C."/>
            <person name="Klenk H.P."/>
            <person name="Mavromatis K."/>
        </authorList>
    </citation>
    <scope>NUCLEOTIDE SEQUENCE [LARGE SCALE GENOMIC DNA]</scope>
    <source>
        <strain evidence="3">ATCC 29530 / DSM 19594 / LMG 11500 / NCIMB 11436 / LSU 4</strain>
    </source>
</reference>
<feature type="transmembrane region" description="Helical" evidence="1">
    <location>
        <begin position="357"/>
        <end position="378"/>
    </location>
</feature>
<name>A0A7U4E614_RUNSL</name>
<proteinExistence type="predicted"/>
<feature type="transmembrane region" description="Helical" evidence="1">
    <location>
        <begin position="148"/>
        <end position="171"/>
    </location>
</feature>
<reference evidence="3" key="1">
    <citation type="submission" date="2011-06" db="EMBL/GenBank/DDBJ databases">
        <title>The complete genome of chromosome of Runella slithyformis DSM 19594.</title>
        <authorList>
            <consortium name="US DOE Joint Genome Institute (JGI-PGF)"/>
            <person name="Lucas S."/>
            <person name="Han J."/>
            <person name="Lapidus A."/>
            <person name="Bruce D."/>
            <person name="Goodwin L."/>
            <person name="Pitluck S."/>
            <person name="Peters L."/>
            <person name="Kyrpides N."/>
            <person name="Mavromatis K."/>
            <person name="Ivanova N."/>
            <person name="Ovchinnikova G."/>
            <person name="Zhang X."/>
            <person name="Misra M."/>
            <person name="Detter J.C."/>
            <person name="Tapia R."/>
            <person name="Han C."/>
            <person name="Land M."/>
            <person name="Hauser L."/>
            <person name="Markowitz V."/>
            <person name="Cheng J.-F."/>
            <person name="Hugenholtz P."/>
            <person name="Woyke T."/>
            <person name="Wu D."/>
            <person name="Tindall B."/>
            <person name="Faehrich R."/>
            <person name="Brambilla E."/>
            <person name="Klenk H.-P."/>
            <person name="Eisen J.A."/>
        </authorList>
    </citation>
    <scope>NUCLEOTIDE SEQUENCE [LARGE SCALE GENOMIC DNA]</scope>
    <source>
        <strain evidence="3">ATCC 29530 / DSM 19594 / LMG 11500 / NCIMB 11436 / LSU 4</strain>
    </source>
</reference>
<feature type="transmembrane region" description="Helical" evidence="1">
    <location>
        <begin position="271"/>
        <end position="289"/>
    </location>
</feature>
<feature type="transmembrane region" description="Helical" evidence="1">
    <location>
        <begin position="177"/>
        <end position="205"/>
    </location>
</feature>
<dbReference type="Proteomes" id="UP000000493">
    <property type="component" value="Chromosome"/>
</dbReference>
<keyword evidence="1" id="KW-0812">Transmembrane</keyword>
<keyword evidence="1" id="KW-1133">Transmembrane helix</keyword>
<dbReference type="RefSeq" id="WP_013928045.1">
    <property type="nucleotide sequence ID" value="NC_015703.1"/>
</dbReference>
<evidence type="ECO:0000313" key="3">
    <source>
        <dbReference type="Proteomes" id="UP000000493"/>
    </source>
</evidence>
<protein>
    <submittedName>
        <fullName evidence="2">Uncharacterized protein</fullName>
    </submittedName>
</protein>
<feature type="transmembrane region" description="Helical" evidence="1">
    <location>
        <begin position="301"/>
        <end position="321"/>
    </location>
</feature>
<feature type="transmembrane region" description="Helical" evidence="1">
    <location>
        <begin position="333"/>
        <end position="351"/>
    </location>
</feature>
<feature type="transmembrane region" description="Helical" evidence="1">
    <location>
        <begin position="18"/>
        <end position="36"/>
    </location>
</feature>
<feature type="transmembrane region" description="Helical" evidence="1">
    <location>
        <begin position="123"/>
        <end position="141"/>
    </location>
</feature>
<keyword evidence="3" id="KW-1185">Reference proteome</keyword>
<sequence>MRSPFIDFYFERFFSEQFIWKAALWIYLGIYFGYVWTYSLNIPYNDDFTALLGYVVRFKDAPFSEQLKSLLLPHNEHIICATRIVGLVQYTLLGKLNFQWLILSGNLLLVVELSILYGLCKRLAVHSGFYFFLVSIVFINPQYSATTFWAMAVWSNILVLVVGTFTILSLVYEFPLWLSVVLASLSMFSIGSGIMLWPVGFTILWLQGNTRVKLIKWIFCGVAFVLMYFSILASHPTPDTFIVGNLALFPINILAFIGSFGALAGGILGQAMAVLLGFLLLGLTLKIGLDYRKAPNRELLVLISLVLFVFLTACSIAIFRSEKGLDIVVGSRYKQYSSLLMALGLIMVFQLKNITNQYSAAKAIIGGVLVIVTFLSYLRDIGYRLSTRWITTAAYYNTLHNHTDLYSEGPTSEVVKAATKGHQTGVFILPKEYDLSQKILTATQISVNLRSKITYESPEKFYEKAGRYLSVSEPRLAIPLHSTEGIYLVLNYANRYYIVSTSSRRNSLKKMWHDKSYFQQGIEAETIDTMLPKAPFKVAWLEIKHSSTQLFLNP</sequence>
<feature type="transmembrane region" description="Helical" evidence="1">
    <location>
        <begin position="217"/>
        <end position="235"/>
    </location>
</feature>
<gene>
    <name evidence="2" type="ordered locus">Runsl_2323</name>
</gene>